<comment type="caution">
    <text evidence="11">The sequence shown here is derived from an EMBL/GenBank/DDBJ whole genome shotgun (WGS) entry which is preliminary data.</text>
</comment>
<dbReference type="SUPFAM" id="SSF47895">
    <property type="entry name" value="Transducin (alpha subunit), insertion domain"/>
    <property type="match status" value="1"/>
</dbReference>
<dbReference type="CDD" id="cd00066">
    <property type="entry name" value="G-alpha"/>
    <property type="match status" value="1"/>
</dbReference>
<keyword evidence="7" id="KW-0807">Transducer</keyword>
<dbReference type="PANTHER" id="PTHR10218">
    <property type="entry name" value="GTP-BINDING PROTEIN ALPHA SUBUNIT"/>
    <property type="match status" value="1"/>
</dbReference>
<feature type="binding site" evidence="9">
    <location>
        <begin position="182"/>
        <end position="188"/>
    </location>
    <ligand>
        <name>GTP</name>
        <dbReference type="ChEBI" id="CHEBI:37565"/>
    </ligand>
</feature>
<dbReference type="InterPro" id="IPR001019">
    <property type="entry name" value="Gprotein_alpha_su"/>
</dbReference>
<dbReference type="AlphaFoldDB" id="A0A0M0JUG3"/>
<evidence type="ECO:0000313" key="12">
    <source>
        <dbReference type="Proteomes" id="UP000037460"/>
    </source>
</evidence>
<keyword evidence="3 9" id="KW-0547">Nucleotide-binding</keyword>
<dbReference type="PROSITE" id="PS51882">
    <property type="entry name" value="G_ALPHA"/>
    <property type="match status" value="1"/>
</dbReference>
<dbReference type="GO" id="GO:0005737">
    <property type="term" value="C:cytoplasm"/>
    <property type="evidence" value="ECO:0007669"/>
    <property type="project" value="TreeGrafter"/>
</dbReference>
<protein>
    <submittedName>
        <fullName evidence="11">G protein alpha-subunit</fullName>
    </submittedName>
</protein>
<evidence type="ECO:0000256" key="9">
    <source>
        <dbReference type="PIRSR" id="PIRSR601019-1"/>
    </source>
</evidence>
<proteinExistence type="predicted"/>
<evidence type="ECO:0000256" key="3">
    <source>
        <dbReference type="ARBA" id="ARBA00022741"/>
    </source>
</evidence>
<dbReference type="InterPro" id="IPR011025">
    <property type="entry name" value="GproteinA_insert"/>
</dbReference>
<evidence type="ECO:0000256" key="2">
    <source>
        <dbReference type="ARBA" id="ARBA00022723"/>
    </source>
</evidence>
<evidence type="ECO:0000256" key="4">
    <source>
        <dbReference type="ARBA" id="ARBA00022842"/>
    </source>
</evidence>
<feature type="binding site" evidence="9">
    <location>
        <begin position="207"/>
        <end position="211"/>
    </location>
    <ligand>
        <name>GTP</name>
        <dbReference type="ChEBI" id="CHEBI:37565"/>
    </ligand>
</feature>
<keyword evidence="8" id="KW-0449">Lipoprotein</keyword>
<sequence>MGCASSHAAGSDSAMRDEVADQASKLLEKQLEKQQAEENAIIKLLVLGTGESGKSTVFKQMKILYSLPDPPAKFIMICRANLFGNAHAVMDGMEKLGITFKTGKGALAGAMLKAAPADGQPSGDAPLSSYAPAFKDMYLDPGTAEAIERAAEYQLNDSTIYFWERADELLKHDYTPTEQDVLRARVRTTGIVQQNFQIGEKKYTMFDVGGQRNERRKWIHCFDNVTAVIFVTAISEYDQLLYEDENTNRIDEALVLFDQICNHPSFKKTSMILFLNKRDLFEKKLKKKDLTCWENTPETKACGRDYDKCVKYLKGRFLEKNKDPMVRQVYVHATCATDTTNIAFVMESVFDIILKDNLRKLAKADISKLTAISAGTGVSGVKTGPAAWDARKKSKVMLCCAWFTDTLKERMVLVDAANDLPGVQLSSDLTISDADWSWVMGLGKELPPLTVLEKETGSFKGNFKEGASALKKIMGIGPGETLGSVYDLKIEMSKGGTSTICIVCVKSLSSLPDIPGLSKVEHEVFENAHYAKYDEKYDPAKVKPPAKGEEFNPFAANPVGFRWFKGVTLFTKEVLKAPSRGVYLGVFKVLSSTDGFKIMVNEHNRISIPMIFLTESQLDGDEKTWMHGVRIRQEMFGVGLLEGKEPNRGWLGPEMSGEDGATFPEKLWWAVDEAKARLGTDNIGKQYDRELLLVDENNNIQLLLFGMLAENEADVLPGHIWVSREELEVQNMKYTCPISLQAIIGEMQSKIQEYQLLGSKDAGDMDGAKKIRNDKERLAKEIEDLHASLTPLKWVNRTIMWCADKMPSFAKGIEKTTARDVVKKAVDANSETDANDEQRTKLLAKYMK</sequence>
<dbReference type="InterPro" id="IPR027417">
    <property type="entry name" value="P-loop_NTPase"/>
</dbReference>
<keyword evidence="2 10" id="KW-0479">Metal-binding</keyword>
<dbReference type="Gene3D" id="1.10.400.10">
    <property type="entry name" value="GI Alpha 1, domain 2-like"/>
    <property type="match status" value="1"/>
</dbReference>
<dbReference type="GO" id="GO:0005525">
    <property type="term" value="F:GTP binding"/>
    <property type="evidence" value="ECO:0007669"/>
    <property type="project" value="UniProtKB-KW"/>
</dbReference>
<dbReference type="EMBL" id="JWZX01002364">
    <property type="protein sequence ID" value="KOO29768.1"/>
    <property type="molecule type" value="Genomic_DNA"/>
</dbReference>
<evidence type="ECO:0000256" key="6">
    <source>
        <dbReference type="ARBA" id="ARBA00023139"/>
    </source>
</evidence>
<dbReference type="GO" id="GO:0005834">
    <property type="term" value="C:heterotrimeric G-protein complex"/>
    <property type="evidence" value="ECO:0007669"/>
    <property type="project" value="TreeGrafter"/>
</dbReference>
<evidence type="ECO:0000313" key="11">
    <source>
        <dbReference type="EMBL" id="KOO29768.1"/>
    </source>
</evidence>
<keyword evidence="12" id="KW-1185">Reference proteome</keyword>
<evidence type="ECO:0000256" key="1">
    <source>
        <dbReference type="ARBA" id="ARBA00022707"/>
    </source>
</evidence>
<accession>A0A0M0JUG3</accession>
<dbReference type="SMART" id="SM00275">
    <property type="entry name" value="G_alpha"/>
    <property type="match status" value="1"/>
</dbReference>
<keyword evidence="5 9" id="KW-0342">GTP-binding</keyword>
<keyword evidence="6" id="KW-0564">Palmitate</keyword>
<evidence type="ECO:0000256" key="7">
    <source>
        <dbReference type="ARBA" id="ARBA00023224"/>
    </source>
</evidence>
<evidence type="ECO:0000256" key="8">
    <source>
        <dbReference type="ARBA" id="ARBA00023288"/>
    </source>
</evidence>
<reference evidence="12" key="1">
    <citation type="journal article" date="2015" name="PLoS Genet.">
        <title>Genome Sequence and Transcriptome Analyses of Chrysochromulina tobin: Metabolic Tools for Enhanced Algal Fitness in the Prominent Order Prymnesiales (Haptophyceae).</title>
        <authorList>
            <person name="Hovde B.T."/>
            <person name="Deodato C.R."/>
            <person name="Hunsperger H.M."/>
            <person name="Ryken S.A."/>
            <person name="Yost W."/>
            <person name="Jha R.K."/>
            <person name="Patterson J."/>
            <person name="Monnat R.J. Jr."/>
            <person name="Barlow S.B."/>
            <person name="Starkenburg S.R."/>
            <person name="Cattolico R.A."/>
        </authorList>
    </citation>
    <scope>NUCLEOTIDE SEQUENCE</scope>
    <source>
        <strain evidence="12">CCMP291</strain>
    </source>
</reference>
<dbReference type="FunFam" id="3.40.50.300:FF:003800">
    <property type="entry name" value="Guanine nucleotide-binding protein G(k) subunit alpha"/>
    <property type="match status" value="1"/>
</dbReference>
<dbReference type="Gene3D" id="3.40.50.300">
    <property type="entry name" value="P-loop containing nucleotide triphosphate hydrolases"/>
    <property type="match status" value="1"/>
</dbReference>
<dbReference type="Pfam" id="PF00503">
    <property type="entry name" value="G-alpha"/>
    <property type="match status" value="1"/>
</dbReference>
<dbReference type="GO" id="GO:0007188">
    <property type="term" value="P:adenylate cyclase-modulating G protein-coupled receptor signaling pathway"/>
    <property type="evidence" value="ECO:0007669"/>
    <property type="project" value="TreeGrafter"/>
</dbReference>
<dbReference type="GO" id="GO:0031683">
    <property type="term" value="F:G-protein beta/gamma-subunit complex binding"/>
    <property type="evidence" value="ECO:0007669"/>
    <property type="project" value="InterPro"/>
</dbReference>
<dbReference type="SUPFAM" id="SSF52540">
    <property type="entry name" value="P-loop containing nucleoside triphosphate hydrolases"/>
    <property type="match status" value="1"/>
</dbReference>
<gene>
    <name evidence="11" type="ORF">Ctob_011217</name>
</gene>
<feature type="binding site" evidence="9">
    <location>
        <position position="336"/>
    </location>
    <ligand>
        <name>GTP</name>
        <dbReference type="ChEBI" id="CHEBI:37565"/>
    </ligand>
</feature>
<name>A0A0M0JUG3_9EUKA</name>
<dbReference type="Proteomes" id="UP000037460">
    <property type="component" value="Unassembled WGS sequence"/>
</dbReference>
<dbReference type="PRINTS" id="PR00318">
    <property type="entry name" value="GPROTEINA"/>
</dbReference>
<feature type="binding site" evidence="10">
    <location>
        <position position="188"/>
    </location>
    <ligand>
        <name>Mg(2+)</name>
        <dbReference type="ChEBI" id="CHEBI:18420"/>
    </ligand>
</feature>
<feature type="binding site" evidence="10">
    <location>
        <position position="55"/>
    </location>
    <ligand>
        <name>Mg(2+)</name>
        <dbReference type="ChEBI" id="CHEBI:18420"/>
    </ligand>
</feature>
<keyword evidence="4 10" id="KW-0460">Magnesium</keyword>
<organism evidence="11 12">
    <name type="scientific">Chrysochromulina tobinii</name>
    <dbReference type="NCBI Taxonomy" id="1460289"/>
    <lineage>
        <taxon>Eukaryota</taxon>
        <taxon>Haptista</taxon>
        <taxon>Haptophyta</taxon>
        <taxon>Prymnesiophyceae</taxon>
        <taxon>Prymnesiales</taxon>
        <taxon>Chrysochromulinaceae</taxon>
        <taxon>Chrysochromulina</taxon>
    </lineage>
</organism>
<dbReference type="GO" id="GO:0046872">
    <property type="term" value="F:metal ion binding"/>
    <property type="evidence" value="ECO:0007669"/>
    <property type="project" value="UniProtKB-KW"/>
</dbReference>
<feature type="binding site" evidence="9">
    <location>
        <begin position="157"/>
        <end position="158"/>
    </location>
    <ligand>
        <name>GTP</name>
        <dbReference type="ChEBI" id="CHEBI:37565"/>
    </ligand>
</feature>
<keyword evidence="1" id="KW-0519">Myristate</keyword>
<feature type="binding site" evidence="9">
    <location>
        <begin position="51"/>
        <end position="56"/>
    </location>
    <ligand>
        <name>GTP</name>
        <dbReference type="ChEBI" id="CHEBI:37565"/>
    </ligand>
</feature>
<dbReference type="GO" id="GO:0003924">
    <property type="term" value="F:GTPase activity"/>
    <property type="evidence" value="ECO:0007669"/>
    <property type="project" value="InterPro"/>
</dbReference>
<evidence type="ECO:0000256" key="10">
    <source>
        <dbReference type="PIRSR" id="PIRSR601019-2"/>
    </source>
</evidence>
<dbReference type="GO" id="GO:0001664">
    <property type="term" value="F:G protein-coupled receptor binding"/>
    <property type="evidence" value="ECO:0007669"/>
    <property type="project" value="TreeGrafter"/>
</dbReference>
<feature type="binding site" evidence="9">
    <location>
        <begin position="276"/>
        <end position="279"/>
    </location>
    <ligand>
        <name>GTP</name>
        <dbReference type="ChEBI" id="CHEBI:37565"/>
    </ligand>
</feature>
<dbReference type="PANTHER" id="PTHR10218:SF302">
    <property type="entry name" value="GUANINE NUCLEOTIDE-BINDING PROTEIN ALPHA-5 SUBUNIT"/>
    <property type="match status" value="1"/>
</dbReference>
<evidence type="ECO:0000256" key="5">
    <source>
        <dbReference type="ARBA" id="ARBA00023134"/>
    </source>
</evidence>
<dbReference type="OrthoDB" id="5817230at2759"/>